<proteinExistence type="predicted"/>
<keyword evidence="2" id="KW-1185">Reference proteome</keyword>
<evidence type="ECO:0000313" key="1">
    <source>
        <dbReference type="EMBL" id="KFA63068.1"/>
    </source>
</evidence>
<organism evidence="1 2">
    <name type="scientific">Stachybotrys chlorohalonatus (strain IBT 40285)</name>
    <dbReference type="NCBI Taxonomy" id="1283841"/>
    <lineage>
        <taxon>Eukaryota</taxon>
        <taxon>Fungi</taxon>
        <taxon>Dikarya</taxon>
        <taxon>Ascomycota</taxon>
        <taxon>Pezizomycotina</taxon>
        <taxon>Sordariomycetes</taxon>
        <taxon>Hypocreomycetidae</taxon>
        <taxon>Hypocreales</taxon>
        <taxon>Stachybotryaceae</taxon>
        <taxon>Stachybotrys</taxon>
    </lineage>
</organism>
<evidence type="ECO:0008006" key="3">
    <source>
        <dbReference type="Google" id="ProtNLM"/>
    </source>
</evidence>
<dbReference type="Proteomes" id="UP000028524">
    <property type="component" value="Unassembled WGS sequence"/>
</dbReference>
<dbReference type="EMBL" id="KL660760">
    <property type="protein sequence ID" value="KFA63068.1"/>
    <property type="molecule type" value="Genomic_DNA"/>
</dbReference>
<dbReference type="InParanoid" id="A0A084QGI3"/>
<accession>A0A084QGI3</accession>
<dbReference type="AlphaFoldDB" id="A0A084QGI3"/>
<dbReference type="OMA" id="RMGSKPE"/>
<reference evidence="1 2" key="1">
    <citation type="journal article" date="2014" name="BMC Genomics">
        <title>Comparative genome sequencing reveals chemotype-specific gene clusters in the toxigenic black mold Stachybotrys.</title>
        <authorList>
            <person name="Semeiks J."/>
            <person name="Borek D."/>
            <person name="Otwinowski Z."/>
            <person name="Grishin N.V."/>
        </authorList>
    </citation>
    <scope>NUCLEOTIDE SEQUENCE [LARGE SCALE GENOMIC DNA]</scope>
    <source>
        <strain evidence="1 2">IBT 40285</strain>
    </source>
</reference>
<dbReference type="STRING" id="1283841.A0A084QGI3"/>
<protein>
    <recommendedName>
        <fullName evidence="3">JmjC domain-containing protein</fullName>
    </recommendedName>
</protein>
<name>A0A084QGI3_STAC4</name>
<sequence>MAGFMKVRSQPEDIQREVVSKGFYFADDAVTGLRIEKLVQQQAPLTSANGLKFCHSNVVNHHVIRPYFMTFFDHFGLILYRSLGPLGADYCYKTSVARPNRDSIFVHLVGKGTRMVVWEGSHLHSLDYHKSDRNLWWVPSESLKEAGLNPVEVSFKQGGFIITDPRTCFSVKEGFTVTLGFGNPDVLAKWGRIELAATMEMHKIVGDMLSPRFEMNVRFVPPEYS</sequence>
<evidence type="ECO:0000313" key="2">
    <source>
        <dbReference type="Proteomes" id="UP000028524"/>
    </source>
</evidence>
<gene>
    <name evidence="1" type="ORF">S40285_10510</name>
</gene>
<dbReference type="OrthoDB" id="5068804at2759"/>
<dbReference type="HOGENOM" id="CLU_089357_1_0_1"/>